<dbReference type="EMBL" id="GBXM01051047">
    <property type="protein sequence ID" value="JAH57530.1"/>
    <property type="molecule type" value="Transcribed_RNA"/>
</dbReference>
<dbReference type="AlphaFoldDB" id="A0A0E9TX75"/>
<reference evidence="1" key="2">
    <citation type="journal article" date="2015" name="Fish Shellfish Immunol.">
        <title>Early steps in the European eel (Anguilla anguilla)-Vibrio vulnificus interaction in the gills: Role of the RtxA13 toxin.</title>
        <authorList>
            <person name="Callol A."/>
            <person name="Pajuelo D."/>
            <person name="Ebbesson L."/>
            <person name="Teles M."/>
            <person name="MacKenzie S."/>
            <person name="Amaro C."/>
        </authorList>
    </citation>
    <scope>NUCLEOTIDE SEQUENCE</scope>
</reference>
<organism evidence="1">
    <name type="scientific">Anguilla anguilla</name>
    <name type="common">European freshwater eel</name>
    <name type="synonym">Muraena anguilla</name>
    <dbReference type="NCBI Taxonomy" id="7936"/>
    <lineage>
        <taxon>Eukaryota</taxon>
        <taxon>Metazoa</taxon>
        <taxon>Chordata</taxon>
        <taxon>Craniata</taxon>
        <taxon>Vertebrata</taxon>
        <taxon>Euteleostomi</taxon>
        <taxon>Actinopterygii</taxon>
        <taxon>Neopterygii</taxon>
        <taxon>Teleostei</taxon>
        <taxon>Anguilliformes</taxon>
        <taxon>Anguillidae</taxon>
        <taxon>Anguilla</taxon>
    </lineage>
</organism>
<reference evidence="1" key="1">
    <citation type="submission" date="2014-11" db="EMBL/GenBank/DDBJ databases">
        <authorList>
            <person name="Amaro Gonzalez C."/>
        </authorList>
    </citation>
    <scope>NUCLEOTIDE SEQUENCE</scope>
</reference>
<name>A0A0E9TX75_ANGAN</name>
<sequence>MLPLELQDTHPSLNQSINQSRCIYIAHFTTIVAIRFTDKPGHR</sequence>
<proteinExistence type="predicted"/>
<accession>A0A0E9TX75</accession>
<protein>
    <submittedName>
        <fullName evidence="1">Uncharacterized protein</fullName>
    </submittedName>
</protein>
<evidence type="ECO:0000313" key="1">
    <source>
        <dbReference type="EMBL" id="JAH57530.1"/>
    </source>
</evidence>